<accession>A0ACC1BM31</accession>
<comment type="caution">
    <text evidence="1">The sequence shown here is derived from an EMBL/GenBank/DDBJ whole genome shotgun (WGS) entry which is preliminary data.</text>
</comment>
<evidence type="ECO:0000313" key="2">
    <source>
        <dbReference type="Proteomes" id="UP001164250"/>
    </source>
</evidence>
<reference evidence="2" key="1">
    <citation type="journal article" date="2023" name="G3 (Bethesda)">
        <title>Genome assembly and association tests identify interacting loci associated with vigor, precocity, and sex in interspecific pistachio rootstocks.</title>
        <authorList>
            <person name="Palmer W."/>
            <person name="Jacygrad E."/>
            <person name="Sagayaradj S."/>
            <person name="Cavanaugh K."/>
            <person name="Han R."/>
            <person name="Bertier L."/>
            <person name="Beede B."/>
            <person name="Kafkas S."/>
            <person name="Golino D."/>
            <person name="Preece J."/>
            <person name="Michelmore R."/>
        </authorList>
    </citation>
    <scope>NUCLEOTIDE SEQUENCE [LARGE SCALE GENOMIC DNA]</scope>
</reference>
<dbReference type="Proteomes" id="UP001164250">
    <property type="component" value="Chromosome 4"/>
</dbReference>
<proteinExistence type="predicted"/>
<protein>
    <submittedName>
        <fullName evidence="1">Uncharacterized protein</fullName>
    </submittedName>
</protein>
<keyword evidence="2" id="KW-1185">Reference proteome</keyword>
<organism evidence="1 2">
    <name type="scientific">Pistacia atlantica</name>
    <dbReference type="NCBI Taxonomy" id="434234"/>
    <lineage>
        <taxon>Eukaryota</taxon>
        <taxon>Viridiplantae</taxon>
        <taxon>Streptophyta</taxon>
        <taxon>Embryophyta</taxon>
        <taxon>Tracheophyta</taxon>
        <taxon>Spermatophyta</taxon>
        <taxon>Magnoliopsida</taxon>
        <taxon>eudicotyledons</taxon>
        <taxon>Gunneridae</taxon>
        <taxon>Pentapetalae</taxon>
        <taxon>rosids</taxon>
        <taxon>malvids</taxon>
        <taxon>Sapindales</taxon>
        <taxon>Anacardiaceae</taxon>
        <taxon>Pistacia</taxon>
    </lineage>
</organism>
<name>A0ACC1BM31_9ROSI</name>
<dbReference type="EMBL" id="CM047900">
    <property type="protein sequence ID" value="KAJ0099886.1"/>
    <property type="molecule type" value="Genomic_DNA"/>
</dbReference>
<gene>
    <name evidence="1" type="ORF">Patl1_21178</name>
</gene>
<sequence>MGCPPHLLFLLILFFIPTKCQSWGWFSSGTSAEKTQADDFPSRMKDNSNGFVAEFSVKGLHNEKGKQLVEEAKGKLVGSNTCWKNAYRHLFAGCSVIIAAEEKRSRFAWHLSDCFQKDSGRPPFPYCDPKSAMINCLKKLDDKEHKTYLAFLLETNSICYQLQAHAFQHETERLVNDLRRSAEHTENKLEIIEDKSDTLLQSSSKIYDSLDSIDHRVQRVAQSAKGVQDHMDVLSRHSEAVYHQSTKIASSQAELQEGQLRMKEKFDEGMTLLHDAYSNLGEEVGNLKDEAIEIQKEIGKVGDAMFSRMENLQKKADDIGSMAGVSIDKQQQLLQGQSTALDGLQFLTKFQSEALEESRKRLQELAEYGHKQQEELLKRQAQLQEVHDHLVENSKSILAAQEAFESKQASMFISLDKLSALQKTMLLESRVIKAFFIYSMSIFIIYMFTSTKQTYTIRHRLYMGLCLTFLVEVAIVRFTTNEIEQQTWIITSVRSLFLTLSALQLLHAIVTYRDYEFLNYQMLQTLLEKVNGMQRNKELSWESDYDSDVDWPSWMDRELPEEANDFEDPNYLISDSIPEEVGENFITTSSITTRYNLRPRSKH</sequence>
<evidence type="ECO:0000313" key="1">
    <source>
        <dbReference type="EMBL" id="KAJ0099886.1"/>
    </source>
</evidence>